<gene>
    <name evidence="2" type="ORF">EYF80_003541</name>
</gene>
<comment type="caution">
    <text evidence="2">The sequence shown here is derived from an EMBL/GenBank/DDBJ whole genome shotgun (WGS) entry which is preliminary data.</text>
</comment>
<evidence type="ECO:0000313" key="2">
    <source>
        <dbReference type="EMBL" id="TNN86124.1"/>
    </source>
</evidence>
<dbReference type="AlphaFoldDB" id="A0A4Z2J8E3"/>
<evidence type="ECO:0000256" key="1">
    <source>
        <dbReference type="SAM" id="MobiDB-lite"/>
    </source>
</evidence>
<sequence length="63" mass="7089">MSGRAFLLPERPEEAKSNTGSTSVISGPLYHEERDRAHGDVSCLAVKRRRRQQMVDSDVNLHP</sequence>
<name>A0A4Z2J8E3_9TELE</name>
<feature type="region of interest" description="Disordered" evidence="1">
    <location>
        <begin position="1"/>
        <end position="33"/>
    </location>
</feature>
<protein>
    <submittedName>
        <fullName evidence="2">Uncharacterized protein</fullName>
    </submittedName>
</protein>
<dbReference type="EMBL" id="SRLO01000017">
    <property type="protein sequence ID" value="TNN86124.1"/>
    <property type="molecule type" value="Genomic_DNA"/>
</dbReference>
<accession>A0A4Z2J8E3</accession>
<proteinExistence type="predicted"/>
<dbReference type="Proteomes" id="UP000314294">
    <property type="component" value="Unassembled WGS sequence"/>
</dbReference>
<keyword evidence="3" id="KW-1185">Reference proteome</keyword>
<organism evidence="2 3">
    <name type="scientific">Liparis tanakae</name>
    <name type="common">Tanaka's snailfish</name>
    <dbReference type="NCBI Taxonomy" id="230148"/>
    <lineage>
        <taxon>Eukaryota</taxon>
        <taxon>Metazoa</taxon>
        <taxon>Chordata</taxon>
        <taxon>Craniata</taxon>
        <taxon>Vertebrata</taxon>
        <taxon>Euteleostomi</taxon>
        <taxon>Actinopterygii</taxon>
        <taxon>Neopterygii</taxon>
        <taxon>Teleostei</taxon>
        <taxon>Neoteleostei</taxon>
        <taxon>Acanthomorphata</taxon>
        <taxon>Eupercaria</taxon>
        <taxon>Perciformes</taxon>
        <taxon>Cottioidei</taxon>
        <taxon>Cottales</taxon>
        <taxon>Liparidae</taxon>
        <taxon>Liparis</taxon>
    </lineage>
</organism>
<evidence type="ECO:0000313" key="3">
    <source>
        <dbReference type="Proteomes" id="UP000314294"/>
    </source>
</evidence>
<reference evidence="2 3" key="1">
    <citation type="submission" date="2019-03" db="EMBL/GenBank/DDBJ databases">
        <title>First draft genome of Liparis tanakae, snailfish: a comprehensive survey of snailfish specific genes.</title>
        <authorList>
            <person name="Kim W."/>
            <person name="Song I."/>
            <person name="Jeong J.-H."/>
            <person name="Kim D."/>
            <person name="Kim S."/>
            <person name="Ryu S."/>
            <person name="Song J.Y."/>
            <person name="Lee S.K."/>
        </authorList>
    </citation>
    <scope>NUCLEOTIDE SEQUENCE [LARGE SCALE GENOMIC DNA]</scope>
    <source>
        <tissue evidence="2">Muscle</tissue>
    </source>
</reference>